<protein>
    <submittedName>
        <fullName evidence="4">GAF domain-containing protein</fullName>
    </submittedName>
</protein>
<dbReference type="Proteomes" id="UP000265614">
    <property type="component" value="Unassembled WGS sequence"/>
</dbReference>
<dbReference type="SUPFAM" id="SSF55781">
    <property type="entry name" value="GAF domain-like"/>
    <property type="match status" value="2"/>
</dbReference>
<organism evidence="4 5">
    <name type="scientific">Vallicoccus soli</name>
    <dbReference type="NCBI Taxonomy" id="2339232"/>
    <lineage>
        <taxon>Bacteria</taxon>
        <taxon>Bacillati</taxon>
        <taxon>Actinomycetota</taxon>
        <taxon>Actinomycetes</taxon>
        <taxon>Motilibacterales</taxon>
        <taxon>Vallicoccaceae</taxon>
        <taxon>Vallicoccus</taxon>
    </lineage>
</organism>
<dbReference type="PANTHER" id="PTHR32089:SF112">
    <property type="entry name" value="LYSOZYME-LIKE PROTEIN-RELATED"/>
    <property type="match status" value="1"/>
</dbReference>
<dbReference type="PANTHER" id="PTHR32089">
    <property type="entry name" value="METHYL-ACCEPTING CHEMOTAXIS PROTEIN MCPB"/>
    <property type="match status" value="1"/>
</dbReference>
<dbReference type="EMBL" id="QZEZ01000003">
    <property type="protein sequence ID" value="RJK96362.1"/>
    <property type="molecule type" value="Genomic_DNA"/>
</dbReference>
<dbReference type="GO" id="GO:0016020">
    <property type="term" value="C:membrane"/>
    <property type="evidence" value="ECO:0007669"/>
    <property type="project" value="InterPro"/>
</dbReference>
<dbReference type="PROSITE" id="PS50111">
    <property type="entry name" value="CHEMOTAXIS_TRANSDUC_2"/>
    <property type="match status" value="1"/>
</dbReference>
<reference evidence="4 5" key="1">
    <citation type="submission" date="2018-09" db="EMBL/GenBank/DDBJ databases">
        <title>YIM 75000 draft genome.</title>
        <authorList>
            <person name="Tang S."/>
            <person name="Feng Y."/>
        </authorList>
    </citation>
    <scope>NUCLEOTIDE SEQUENCE [LARGE SCALE GENOMIC DNA]</scope>
    <source>
        <strain evidence="4 5">YIM 75000</strain>
    </source>
</reference>
<keyword evidence="5" id="KW-1185">Reference proteome</keyword>
<dbReference type="SMART" id="SM00283">
    <property type="entry name" value="MA"/>
    <property type="match status" value="1"/>
</dbReference>
<dbReference type="Gene3D" id="1.10.287.950">
    <property type="entry name" value="Methyl-accepting chemotaxis protein"/>
    <property type="match status" value="1"/>
</dbReference>
<dbReference type="GO" id="GO:0007165">
    <property type="term" value="P:signal transduction"/>
    <property type="evidence" value="ECO:0007669"/>
    <property type="project" value="UniProtKB-KW"/>
</dbReference>
<dbReference type="Pfam" id="PF00015">
    <property type="entry name" value="MCPsignal"/>
    <property type="match status" value="1"/>
</dbReference>
<proteinExistence type="predicted"/>
<gene>
    <name evidence="4" type="ORF">D5H78_08980</name>
</gene>
<feature type="domain" description="Methyl-accepting transducer" evidence="3">
    <location>
        <begin position="313"/>
        <end position="516"/>
    </location>
</feature>
<dbReference type="InterPro" id="IPR029016">
    <property type="entry name" value="GAF-like_dom_sf"/>
</dbReference>
<dbReference type="SMART" id="SM00065">
    <property type="entry name" value="GAF"/>
    <property type="match status" value="2"/>
</dbReference>
<dbReference type="InterPro" id="IPR004089">
    <property type="entry name" value="MCPsignal_dom"/>
</dbReference>
<evidence type="ECO:0000313" key="5">
    <source>
        <dbReference type="Proteomes" id="UP000265614"/>
    </source>
</evidence>
<evidence type="ECO:0000313" key="4">
    <source>
        <dbReference type="EMBL" id="RJK96362.1"/>
    </source>
</evidence>
<dbReference type="RefSeq" id="WP_119950093.1">
    <property type="nucleotide sequence ID" value="NZ_QZEZ01000003.1"/>
</dbReference>
<dbReference type="Gene3D" id="3.30.450.40">
    <property type="match status" value="2"/>
</dbReference>
<dbReference type="SUPFAM" id="SSF58104">
    <property type="entry name" value="Methyl-accepting chemotaxis protein (MCP) signaling domain"/>
    <property type="match status" value="1"/>
</dbReference>
<comment type="caution">
    <text evidence="4">The sequence shown here is derived from an EMBL/GenBank/DDBJ whole genome shotgun (WGS) entry which is preliminary data.</text>
</comment>
<dbReference type="OrthoDB" id="5241933at2"/>
<name>A0A3A3Z1A0_9ACTN</name>
<evidence type="ECO:0000259" key="3">
    <source>
        <dbReference type="PROSITE" id="PS50111"/>
    </source>
</evidence>
<keyword evidence="1 2" id="KW-0807">Transducer</keyword>
<evidence type="ECO:0000256" key="1">
    <source>
        <dbReference type="ARBA" id="ARBA00023224"/>
    </source>
</evidence>
<dbReference type="InterPro" id="IPR003018">
    <property type="entry name" value="GAF"/>
</dbReference>
<evidence type="ECO:0000256" key="2">
    <source>
        <dbReference type="PROSITE-ProRule" id="PRU00284"/>
    </source>
</evidence>
<accession>A0A3A3Z1A0</accession>
<dbReference type="AlphaFoldDB" id="A0A3A3Z1A0"/>
<sequence length="516" mass="54693">MPFGRRTAPQPSAPQPRDVEALEAVLVALDQGVTGERDAHRRIVESLVSSLSVDYGAVWLPAGRGQFELASEAGPLVGVMGRAAGGARVIGEGDGLLGAAVRARRPVVVVDGERGPGVSCQRWEAALTEGMSGGCCIPVLQDGRVVAVQEFYAKGDLPFFGVRAEKWEAIGRITAHARLSALNAAEVRQVAEDRLAVTKVITAVSAAADPDAALRVALDTVRSAFGWAYGSFWAHDEEQDVLRFQVESGSAGEEFRRVTLSASFAEGVGLSGRAWARRDLVFVRDLAEVTDCVRAPAARRAGVRSGVCLPIMSGDRVLGTMDFFTTEFIELSDSRANALRMVQQLVSQRLDIMRRSEADTRTARALLDTVDRLRAATTDAGRVADEAVDQARTMTGAVDALVQASEAIGDVIKIISGIADQTNLLALNATIEAARAGEVGRGFAVVAGEVKDLARETAEATGRVADQIAGIQSSSGSVSTGIGRTSEIIGQLDAVQARISDVLEEQARMASEFERH</sequence>
<dbReference type="Pfam" id="PF13185">
    <property type="entry name" value="GAF_2"/>
    <property type="match status" value="2"/>
</dbReference>